<dbReference type="AlphaFoldDB" id="A0A1B8ZRM3"/>
<reference evidence="2" key="1">
    <citation type="submission" date="2016-07" db="EMBL/GenBank/DDBJ databases">
        <authorList>
            <person name="Florea S."/>
            <person name="Webb J.S."/>
            <person name="Jaromczyk J."/>
            <person name="Schardl C.L."/>
        </authorList>
    </citation>
    <scope>NUCLEOTIDE SEQUENCE [LARGE SCALE GENOMIC DNA]</scope>
    <source>
        <strain evidence="2">CC-VM-7</strain>
    </source>
</reference>
<dbReference type="Proteomes" id="UP000093432">
    <property type="component" value="Unassembled WGS sequence"/>
</dbReference>
<name>A0A1B8ZRM3_9FLAO</name>
<evidence type="ECO:0000313" key="2">
    <source>
        <dbReference type="Proteomes" id="UP000093432"/>
    </source>
</evidence>
<protein>
    <recommendedName>
        <fullName evidence="3">Carboxypeptidase-like regulatory domain-containing protein</fullName>
    </recommendedName>
</protein>
<dbReference type="RefSeq" id="WP_065398229.1">
    <property type="nucleotide sequence ID" value="NZ_MAYG01000001.1"/>
</dbReference>
<dbReference type="OrthoDB" id="1220906at2"/>
<comment type="caution">
    <text evidence="1">The sequence shown here is derived from an EMBL/GenBank/DDBJ whole genome shotgun (WGS) entry which is preliminary data.</text>
</comment>
<proteinExistence type="predicted"/>
<gene>
    <name evidence="1" type="ORF">BBI00_07750</name>
</gene>
<evidence type="ECO:0008006" key="3">
    <source>
        <dbReference type="Google" id="ProtNLM"/>
    </source>
</evidence>
<sequence>MKHSYLLFILFFGVFHSQQLKVVDAESGSPVPNARILLKDQIVYTNEDGIAPVSSDAPAFEVSASGYQKAEVRNFSPQIKLKPLYKDIGEIKIVNVDVKKIFEDVAKNYHKRYYNAPSLYDVVYKEKSFDNSKLFFLVIAEAKLWASDNMYNFKQGLRKDYDEILQMQLNNVKYLKNIKSDSIFTGKTNEFSHEYLGNFFLNFELYRELQHLKMKETKCTGRLIFEEGNEQLITFKISSANGVHMNGEFKYNTADKAITYFETHYFQENYPVVQRKTTDGKTFDYKLGDASLIFDFYKKNGSYIPAMTRLEGDKFTSYYNDETHVRKFSREMVYNTFTPSDKKGLDPKVDFKISIWNNDTVKENKVNTTLLSEEEKAFVNGK</sequence>
<evidence type="ECO:0000313" key="1">
    <source>
        <dbReference type="EMBL" id="OCA74238.1"/>
    </source>
</evidence>
<organism evidence="1 2">
    <name type="scientific">Chryseobacterium arthrosphaerae</name>
    <dbReference type="NCBI Taxonomy" id="651561"/>
    <lineage>
        <taxon>Bacteria</taxon>
        <taxon>Pseudomonadati</taxon>
        <taxon>Bacteroidota</taxon>
        <taxon>Flavobacteriia</taxon>
        <taxon>Flavobacteriales</taxon>
        <taxon>Weeksellaceae</taxon>
        <taxon>Chryseobacterium group</taxon>
        <taxon>Chryseobacterium</taxon>
    </lineage>
</organism>
<dbReference type="EMBL" id="MAYG01000001">
    <property type="protein sequence ID" value="OCA74238.1"/>
    <property type="molecule type" value="Genomic_DNA"/>
</dbReference>
<accession>A0A1B8ZRM3</accession>